<dbReference type="AlphaFoldDB" id="A0A0R1ETC0"/>
<gene>
    <name evidence="8" type="ORF">FD51_GL002978</name>
</gene>
<comment type="subcellular location">
    <subcellularLocation>
        <location evidence="1">Cell membrane</location>
        <topology evidence="1">Multi-pass membrane protein</topology>
    </subcellularLocation>
</comment>
<evidence type="ECO:0000256" key="6">
    <source>
        <dbReference type="SAM" id="Phobius"/>
    </source>
</evidence>
<name>A0A0R1ETC0_LACZE</name>
<feature type="transmembrane region" description="Helical" evidence="6">
    <location>
        <begin position="457"/>
        <end position="477"/>
    </location>
</feature>
<dbReference type="SUPFAM" id="SSF103473">
    <property type="entry name" value="MFS general substrate transporter"/>
    <property type="match status" value="1"/>
</dbReference>
<evidence type="ECO:0000313" key="8">
    <source>
        <dbReference type="EMBL" id="KRK12222.1"/>
    </source>
</evidence>
<keyword evidence="5 6" id="KW-0472">Membrane</keyword>
<feature type="transmembrane region" description="Helical" evidence="6">
    <location>
        <begin position="102"/>
        <end position="125"/>
    </location>
</feature>
<evidence type="ECO:0000256" key="3">
    <source>
        <dbReference type="ARBA" id="ARBA00022692"/>
    </source>
</evidence>
<dbReference type="GO" id="GO:0005886">
    <property type="term" value="C:plasma membrane"/>
    <property type="evidence" value="ECO:0007669"/>
    <property type="project" value="UniProtKB-SubCell"/>
</dbReference>
<dbReference type="eggNOG" id="COG2814">
    <property type="taxonomic scope" value="Bacteria"/>
</dbReference>
<keyword evidence="2" id="KW-0813">Transport</keyword>
<feature type="transmembrane region" description="Helical" evidence="6">
    <location>
        <begin position="161"/>
        <end position="182"/>
    </location>
</feature>
<dbReference type="Proteomes" id="UP000051984">
    <property type="component" value="Unassembled WGS sequence"/>
</dbReference>
<dbReference type="InterPro" id="IPR020846">
    <property type="entry name" value="MFS_dom"/>
</dbReference>
<dbReference type="Pfam" id="PF07690">
    <property type="entry name" value="MFS_1"/>
    <property type="match status" value="1"/>
</dbReference>
<evidence type="ECO:0000313" key="9">
    <source>
        <dbReference type="Proteomes" id="UP000051984"/>
    </source>
</evidence>
<feature type="transmembrane region" description="Helical" evidence="6">
    <location>
        <begin position="352"/>
        <end position="371"/>
    </location>
</feature>
<evidence type="ECO:0000256" key="1">
    <source>
        <dbReference type="ARBA" id="ARBA00004651"/>
    </source>
</evidence>
<dbReference type="InterPro" id="IPR036259">
    <property type="entry name" value="MFS_trans_sf"/>
</dbReference>
<feature type="transmembrane region" description="Helical" evidence="6">
    <location>
        <begin position="320"/>
        <end position="340"/>
    </location>
</feature>
<keyword evidence="4 6" id="KW-1133">Transmembrane helix</keyword>
<dbReference type="Gene3D" id="1.20.1250.20">
    <property type="entry name" value="MFS general substrate transporter like domains"/>
    <property type="match status" value="2"/>
</dbReference>
<dbReference type="PRINTS" id="PR01036">
    <property type="entry name" value="TCRTETB"/>
</dbReference>
<organism evidence="8 9">
    <name type="scientific">Lacticaseibacillus zeae DSM 20178 = KCTC 3804</name>
    <dbReference type="NCBI Taxonomy" id="1423816"/>
    <lineage>
        <taxon>Bacteria</taxon>
        <taxon>Bacillati</taxon>
        <taxon>Bacillota</taxon>
        <taxon>Bacilli</taxon>
        <taxon>Lactobacillales</taxon>
        <taxon>Lactobacillaceae</taxon>
        <taxon>Lacticaseibacillus</taxon>
    </lineage>
</organism>
<dbReference type="PANTHER" id="PTHR42718">
    <property type="entry name" value="MAJOR FACILITATOR SUPERFAMILY MULTIDRUG TRANSPORTER MFSC"/>
    <property type="match status" value="1"/>
</dbReference>
<dbReference type="PROSITE" id="PS50850">
    <property type="entry name" value="MFS"/>
    <property type="match status" value="1"/>
</dbReference>
<proteinExistence type="predicted"/>
<dbReference type="EMBL" id="AZCT01000009">
    <property type="protein sequence ID" value="KRK12222.1"/>
    <property type="molecule type" value="Genomic_DNA"/>
</dbReference>
<sequence length="484" mass="52407">MLLKMARLIMEDKGRPTMAKTTIEQKEKNTRHALFVITIVALMSFFGVLTETSMNVTFPTLMHDFHVSLTTVQWVTSGYLLAAALVMLSSAYMKRRFTNRQLFITAALLFIIGDLMCALAPVFWVLLLGRLVQAGCVGLCGPLMVNIILDTVPTSKLGTYMGIANLIILIGPALGPTFGGAIANFFDWRMIFWSTLPFATLLLILGQGRIKQYTPTSAFAFDWLRFVALGVALISLTVALNGVSEHTWLIAGVAGAVVLVAMGAFLWLSNHHAKALFKLDVFHDGGFLYSFLPYILMQFSNVGINFLLPNYVQTVDGASAFVGGLILLPGSVFNGLGQPVYGWMLDHFGGRLPLLLGNSLFTVGMLGFTIWGQHIGVLGVTILYLIFAIGRSMAFGNSTAYGLKVMAHQYQSDANALYSTGQQVTGSIGTTVLAGMMTAVTVPGLTHAQNVGIGSQLAFALLLLIGLINFGFYARLFKLTKAKA</sequence>
<feature type="transmembrane region" description="Helical" evidence="6">
    <location>
        <begin position="424"/>
        <end position="445"/>
    </location>
</feature>
<feature type="transmembrane region" description="Helical" evidence="6">
    <location>
        <begin position="70"/>
        <end position="90"/>
    </location>
</feature>
<feature type="transmembrane region" description="Helical" evidence="6">
    <location>
        <begin position="188"/>
        <end position="206"/>
    </location>
</feature>
<evidence type="ECO:0000256" key="4">
    <source>
        <dbReference type="ARBA" id="ARBA00022989"/>
    </source>
</evidence>
<feature type="transmembrane region" description="Helical" evidence="6">
    <location>
        <begin position="33"/>
        <end position="50"/>
    </location>
</feature>
<keyword evidence="3 6" id="KW-0812">Transmembrane</keyword>
<feature type="transmembrane region" description="Helical" evidence="6">
    <location>
        <begin position="131"/>
        <end position="149"/>
    </location>
</feature>
<evidence type="ECO:0000256" key="2">
    <source>
        <dbReference type="ARBA" id="ARBA00022448"/>
    </source>
</evidence>
<evidence type="ECO:0000259" key="7">
    <source>
        <dbReference type="PROSITE" id="PS50850"/>
    </source>
</evidence>
<feature type="transmembrane region" description="Helical" evidence="6">
    <location>
        <begin position="288"/>
        <end position="308"/>
    </location>
</feature>
<protein>
    <submittedName>
        <fullName evidence="8">Transporter major facilitator superfamily MFS 1</fullName>
    </submittedName>
</protein>
<dbReference type="PATRIC" id="fig|1423816.3.peg.3094"/>
<feature type="transmembrane region" description="Helical" evidence="6">
    <location>
        <begin position="246"/>
        <end position="268"/>
    </location>
</feature>
<comment type="caution">
    <text evidence="8">The sequence shown here is derived from an EMBL/GenBank/DDBJ whole genome shotgun (WGS) entry which is preliminary data.</text>
</comment>
<evidence type="ECO:0000256" key="5">
    <source>
        <dbReference type="ARBA" id="ARBA00023136"/>
    </source>
</evidence>
<feature type="transmembrane region" description="Helical" evidence="6">
    <location>
        <begin position="377"/>
        <end position="403"/>
    </location>
</feature>
<accession>A0A0R1ETC0</accession>
<feature type="domain" description="Major facilitator superfamily (MFS) profile" evidence="7">
    <location>
        <begin position="36"/>
        <end position="481"/>
    </location>
</feature>
<dbReference type="PANTHER" id="PTHR42718:SF9">
    <property type="entry name" value="MAJOR FACILITATOR SUPERFAMILY MULTIDRUG TRANSPORTER MFSC"/>
    <property type="match status" value="1"/>
</dbReference>
<reference evidence="8 9" key="1">
    <citation type="journal article" date="2015" name="Genome Announc.">
        <title>Expanding the biotechnology potential of lactobacilli through comparative genomics of 213 strains and associated genera.</title>
        <authorList>
            <person name="Sun Z."/>
            <person name="Harris H.M."/>
            <person name="McCann A."/>
            <person name="Guo C."/>
            <person name="Argimon S."/>
            <person name="Zhang W."/>
            <person name="Yang X."/>
            <person name="Jeffery I.B."/>
            <person name="Cooney J.C."/>
            <person name="Kagawa T.F."/>
            <person name="Liu W."/>
            <person name="Song Y."/>
            <person name="Salvetti E."/>
            <person name="Wrobel A."/>
            <person name="Rasinkangas P."/>
            <person name="Parkhill J."/>
            <person name="Rea M.C."/>
            <person name="O'Sullivan O."/>
            <person name="Ritari J."/>
            <person name="Douillard F.P."/>
            <person name="Paul Ross R."/>
            <person name="Yang R."/>
            <person name="Briner A.E."/>
            <person name="Felis G.E."/>
            <person name="de Vos W.M."/>
            <person name="Barrangou R."/>
            <person name="Klaenhammer T.R."/>
            <person name="Caufield P.W."/>
            <person name="Cui Y."/>
            <person name="Zhang H."/>
            <person name="O'Toole P.W."/>
        </authorList>
    </citation>
    <scope>NUCLEOTIDE SEQUENCE [LARGE SCALE GENOMIC DNA]</scope>
    <source>
        <strain evidence="8 9">DSM 20178</strain>
    </source>
</reference>
<feature type="transmembrane region" description="Helical" evidence="6">
    <location>
        <begin position="218"/>
        <end position="240"/>
    </location>
</feature>
<dbReference type="InterPro" id="IPR011701">
    <property type="entry name" value="MFS"/>
</dbReference>
<dbReference type="GO" id="GO:0022857">
    <property type="term" value="F:transmembrane transporter activity"/>
    <property type="evidence" value="ECO:0007669"/>
    <property type="project" value="InterPro"/>
</dbReference>